<dbReference type="Pfam" id="PF01702">
    <property type="entry name" value="TGT"/>
    <property type="match status" value="1"/>
</dbReference>
<keyword evidence="1" id="KW-0819">tRNA processing</keyword>
<dbReference type="EMBL" id="JAQONE010000011">
    <property type="protein sequence ID" value="MDC2829481.1"/>
    <property type="molecule type" value="Genomic_DNA"/>
</dbReference>
<reference evidence="4" key="1">
    <citation type="submission" date="2023-01" db="EMBL/GenBank/DDBJ databases">
        <title>Genome analysis of 13 Lactobacillus isolated from gut of wild boar.</title>
        <authorList>
            <person name="Papp P."/>
            <person name="Libisch B."/>
            <person name="Nagy T."/>
            <person name="Olasz F."/>
        </authorList>
    </citation>
    <scope>NUCLEOTIDE SEQUENCE</scope>
    <source>
        <strain evidence="4">F146</strain>
    </source>
</reference>
<dbReference type="InterPro" id="IPR002616">
    <property type="entry name" value="tRNA_ribo_trans-like"/>
</dbReference>
<dbReference type="InterPro" id="IPR050076">
    <property type="entry name" value="ArchSynthase1/Queuine_TRR"/>
</dbReference>
<dbReference type="InterPro" id="IPR036511">
    <property type="entry name" value="TGT-like_sf"/>
</dbReference>
<gene>
    <name evidence="4" type="ORF">PO250_03995</name>
</gene>
<evidence type="ECO:0000256" key="1">
    <source>
        <dbReference type="ARBA" id="ARBA00022694"/>
    </source>
</evidence>
<keyword evidence="2" id="KW-0671">Queuosine biosynthesis</keyword>
<protein>
    <submittedName>
        <fullName evidence="4">tRNA guanosine(34) transglycosylase Tgt</fullName>
    </submittedName>
</protein>
<evidence type="ECO:0000313" key="5">
    <source>
        <dbReference type="Proteomes" id="UP001220670"/>
    </source>
</evidence>
<dbReference type="Proteomes" id="UP001220670">
    <property type="component" value="Unassembled WGS sequence"/>
</dbReference>
<sequence>MKLDFKLQKTYGSMRAARLKVGQQTIATPALIVSAPALTIHDLAPIEAEQSQVKGLSVDASIISQNPGTEIVQASGGLHRLMDWDGLVIAQPGDFLHLPRVKKNHLTKDGVRFHDVKTGAVRLMTPQSVIESQTKMQPDIMLMLSQTPPYYATHDYIEKAVAINSAWAKAAKAALTPDSPAVLGVMQGAGFAQLRAQSIASLLELGFDGYVIGGISDIDDDDEYDRILKASIDCLPKNQLRMVSDVQSPAQLISALQNGVDLIETSLPTHWGHYGKALSDQGLLPIKKERFAKDLQPLAKDCDCQVCRHYSRAYLRHLLHMGDPVGTRLISQHNLWYLQKMFVQTRQSIMHDQSPAIVFNGLA</sequence>
<dbReference type="GO" id="GO:0005737">
    <property type="term" value="C:cytoplasm"/>
    <property type="evidence" value="ECO:0007669"/>
    <property type="project" value="TreeGrafter"/>
</dbReference>
<evidence type="ECO:0000256" key="2">
    <source>
        <dbReference type="ARBA" id="ARBA00022785"/>
    </source>
</evidence>
<dbReference type="Gene3D" id="3.20.20.105">
    <property type="entry name" value="Queuine tRNA-ribosyltransferase-like"/>
    <property type="match status" value="1"/>
</dbReference>
<accession>A0AAJ1M9Y5</accession>
<name>A0AAJ1M9Y5_LIMMU</name>
<comment type="caution">
    <text evidence="4">The sequence shown here is derived from an EMBL/GenBank/DDBJ whole genome shotgun (WGS) entry which is preliminary data.</text>
</comment>
<dbReference type="PANTHER" id="PTHR46499:SF1">
    <property type="entry name" value="QUEUINE TRNA-RIBOSYLTRANSFERASE"/>
    <property type="match status" value="1"/>
</dbReference>
<dbReference type="SUPFAM" id="SSF51713">
    <property type="entry name" value="tRNA-guanine transglycosylase"/>
    <property type="match status" value="1"/>
</dbReference>
<dbReference type="NCBIfam" id="TIGR00449">
    <property type="entry name" value="tgt_general"/>
    <property type="match status" value="1"/>
</dbReference>
<dbReference type="AlphaFoldDB" id="A0AAJ1M9Y5"/>
<feature type="domain" description="tRNA-guanine(15) transglycosylase-like" evidence="3">
    <location>
        <begin position="14"/>
        <end position="356"/>
    </location>
</feature>
<dbReference type="PANTHER" id="PTHR46499">
    <property type="entry name" value="QUEUINE TRNA-RIBOSYLTRANSFERASE"/>
    <property type="match status" value="1"/>
</dbReference>
<evidence type="ECO:0000259" key="3">
    <source>
        <dbReference type="Pfam" id="PF01702"/>
    </source>
</evidence>
<proteinExistence type="predicted"/>
<dbReference type="RefSeq" id="WP_272208636.1">
    <property type="nucleotide sequence ID" value="NZ_JAQOMV010000021.1"/>
</dbReference>
<organism evidence="4 5">
    <name type="scientific">Limosilactobacillus mucosae</name>
    <name type="common">Lactobacillus mucosae</name>
    <dbReference type="NCBI Taxonomy" id="97478"/>
    <lineage>
        <taxon>Bacteria</taxon>
        <taxon>Bacillati</taxon>
        <taxon>Bacillota</taxon>
        <taxon>Bacilli</taxon>
        <taxon>Lactobacillales</taxon>
        <taxon>Lactobacillaceae</taxon>
        <taxon>Limosilactobacillus</taxon>
    </lineage>
</organism>
<dbReference type="GO" id="GO:0008616">
    <property type="term" value="P:tRNA queuosine(34) biosynthetic process"/>
    <property type="evidence" value="ECO:0007669"/>
    <property type="project" value="UniProtKB-KW"/>
</dbReference>
<evidence type="ECO:0000313" key="4">
    <source>
        <dbReference type="EMBL" id="MDC2829481.1"/>
    </source>
</evidence>